<keyword evidence="7" id="KW-0227">DNA damage</keyword>
<evidence type="ECO:0000256" key="4">
    <source>
        <dbReference type="ARBA" id="ARBA00019403"/>
    </source>
</evidence>
<dbReference type="GO" id="GO:0006281">
    <property type="term" value="P:DNA repair"/>
    <property type="evidence" value="ECO:0007669"/>
    <property type="project" value="UniProtKB-KW"/>
</dbReference>
<evidence type="ECO:0000256" key="3">
    <source>
        <dbReference type="ARBA" id="ARBA00012030"/>
    </source>
</evidence>
<keyword evidence="10" id="KW-0411">Iron-sulfur</keyword>
<dbReference type="PANTHER" id="PTHR33693">
    <property type="entry name" value="TYPE-5 URACIL-DNA GLYCOSYLASE"/>
    <property type="match status" value="1"/>
</dbReference>
<evidence type="ECO:0000313" key="13">
    <source>
        <dbReference type="EMBL" id="PQJ95792.1"/>
    </source>
</evidence>
<keyword evidence="14" id="KW-1185">Reference proteome</keyword>
<dbReference type="GO" id="GO:0046872">
    <property type="term" value="F:metal ion binding"/>
    <property type="evidence" value="ECO:0007669"/>
    <property type="project" value="UniProtKB-KW"/>
</dbReference>
<evidence type="ECO:0000259" key="12">
    <source>
        <dbReference type="SMART" id="SM00986"/>
    </source>
</evidence>
<dbReference type="GO" id="GO:0004844">
    <property type="term" value="F:uracil DNA N-glycosylase activity"/>
    <property type="evidence" value="ECO:0007669"/>
    <property type="project" value="UniProtKB-EC"/>
</dbReference>
<evidence type="ECO:0000256" key="9">
    <source>
        <dbReference type="ARBA" id="ARBA00023004"/>
    </source>
</evidence>
<evidence type="ECO:0000256" key="5">
    <source>
        <dbReference type="ARBA" id="ARBA00022485"/>
    </source>
</evidence>
<evidence type="ECO:0000256" key="10">
    <source>
        <dbReference type="ARBA" id="ARBA00023014"/>
    </source>
</evidence>
<keyword evidence="9" id="KW-0408">Iron</keyword>
<organism evidence="13 14">
    <name type="scientific">Chromatium okenii</name>
    <dbReference type="NCBI Taxonomy" id="61644"/>
    <lineage>
        <taxon>Bacteria</taxon>
        <taxon>Pseudomonadati</taxon>
        <taxon>Pseudomonadota</taxon>
        <taxon>Gammaproteobacteria</taxon>
        <taxon>Chromatiales</taxon>
        <taxon>Chromatiaceae</taxon>
        <taxon>Chromatium</taxon>
    </lineage>
</organism>
<dbReference type="OrthoDB" id="5290748at2"/>
<keyword evidence="5" id="KW-0004">4Fe-4S</keyword>
<sequence length="265" mass="28836">MDETRRRAYLEAMDISLWQPRFAASPTSSTPAVMPAAAPASAVIMEQSVESTVIHPAPAPIVEVIPPAPMIETAAPVIAAPDWNTLIARVSACRACGLCEQRTQTVFGSGKRDAALMFIGEAPGAEEDQTGEPFVGRAGKLLTAIVRAMGLEREQIYIANVVKCRPPDNRNPHPDEIAACAEYLREQVALIQPRMMLALGGVAGQSLLHTTETVGALRGRWFTFGETKIPLRVTYHPAYLLRSPNQKVKVWNDLVAVLERMNVQS</sequence>
<dbReference type="SUPFAM" id="SSF52141">
    <property type="entry name" value="Uracil-DNA glycosylase-like"/>
    <property type="match status" value="1"/>
</dbReference>
<dbReference type="EC" id="3.2.2.27" evidence="3"/>
<evidence type="ECO:0000256" key="8">
    <source>
        <dbReference type="ARBA" id="ARBA00022801"/>
    </source>
</evidence>
<comment type="similarity">
    <text evidence="2">Belongs to the uracil-DNA glycosylase (UDG) superfamily. Type 4 (UDGa) family.</text>
</comment>
<evidence type="ECO:0000256" key="6">
    <source>
        <dbReference type="ARBA" id="ARBA00022723"/>
    </source>
</evidence>
<dbReference type="InterPro" id="IPR036895">
    <property type="entry name" value="Uracil-DNA_glycosylase-like_sf"/>
</dbReference>
<accession>A0A2S7XQT3</accession>
<feature type="domain" description="Uracil-DNA glycosylase-like" evidence="12">
    <location>
        <begin position="107"/>
        <end position="255"/>
    </location>
</feature>
<dbReference type="AlphaFoldDB" id="A0A2S7XQT3"/>
<dbReference type="EMBL" id="PPGH01000037">
    <property type="protein sequence ID" value="PQJ95792.1"/>
    <property type="molecule type" value="Genomic_DNA"/>
</dbReference>
<evidence type="ECO:0000256" key="2">
    <source>
        <dbReference type="ARBA" id="ARBA00006521"/>
    </source>
</evidence>
<dbReference type="Proteomes" id="UP000239936">
    <property type="component" value="Unassembled WGS sequence"/>
</dbReference>
<evidence type="ECO:0000256" key="7">
    <source>
        <dbReference type="ARBA" id="ARBA00022763"/>
    </source>
</evidence>
<dbReference type="CDD" id="cd10030">
    <property type="entry name" value="UDG-F4_TTUDGA_SPO1dp_like"/>
    <property type="match status" value="1"/>
</dbReference>
<dbReference type="InterPro" id="IPR005273">
    <property type="entry name" value="Ura-DNA_glyco_family4"/>
</dbReference>
<dbReference type="NCBIfam" id="TIGR00758">
    <property type="entry name" value="UDG_fam4"/>
    <property type="match status" value="1"/>
</dbReference>
<keyword evidence="11" id="KW-0234">DNA repair</keyword>
<dbReference type="InterPro" id="IPR051536">
    <property type="entry name" value="UDG_Type-4/5"/>
</dbReference>
<proteinExistence type="inferred from homology"/>
<dbReference type="Pfam" id="PF03167">
    <property type="entry name" value="UDG"/>
    <property type="match status" value="1"/>
</dbReference>
<keyword evidence="6" id="KW-0479">Metal-binding</keyword>
<evidence type="ECO:0000256" key="11">
    <source>
        <dbReference type="ARBA" id="ARBA00023204"/>
    </source>
</evidence>
<name>A0A2S7XQT3_9GAMM</name>
<comment type="catalytic activity">
    <reaction evidence="1">
        <text>Hydrolyzes single-stranded DNA or mismatched double-stranded DNA and polynucleotides, releasing free uracil.</text>
        <dbReference type="EC" id="3.2.2.27"/>
    </reaction>
</comment>
<protein>
    <recommendedName>
        <fullName evidence="4">Type-4 uracil-DNA glycosylase</fullName>
        <ecNumber evidence="3">3.2.2.27</ecNumber>
    </recommendedName>
</protein>
<evidence type="ECO:0000256" key="1">
    <source>
        <dbReference type="ARBA" id="ARBA00001400"/>
    </source>
</evidence>
<dbReference type="SMART" id="SM00987">
    <property type="entry name" value="UreE_C"/>
    <property type="match status" value="1"/>
</dbReference>
<dbReference type="SMART" id="SM00986">
    <property type="entry name" value="UDG"/>
    <property type="match status" value="1"/>
</dbReference>
<gene>
    <name evidence="13" type="ORF">CXB77_14855</name>
</gene>
<dbReference type="Gene3D" id="3.40.470.10">
    <property type="entry name" value="Uracil-DNA glycosylase-like domain"/>
    <property type="match status" value="1"/>
</dbReference>
<dbReference type="InterPro" id="IPR005122">
    <property type="entry name" value="Uracil-DNA_glycosylase-like"/>
</dbReference>
<keyword evidence="8" id="KW-0378">Hydrolase</keyword>
<dbReference type="PANTHER" id="PTHR33693:SF1">
    <property type="entry name" value="TYPE-4 URACIL-DNA GLYCOSYLASE"/>
    <property type="match status" value="1"/>
</dbReference>
<dbReference type="GO" id="GO:0051539">
    <property type="term" value="F:4 iron, 4 sulfur cluster binding"/>
    <property type="evidence" value="ECO:0007669"/>
    <property type="project" value="UniProtKB-KW"/>
</dbReference>
<reference evidence="13 14" key="1">
    <citation type="submission" date="2018-01" db="EMBL/GenBank/DDBJ databases">
        <title>The complete genome sequence of Chromatium okenii LaCa, a purple sulfur bacterium with a turbulent life.</title>
        <authorList>
            <person name="Luedin S.M."/>
            <person name="Liechti N."/>
            <person name="Storelli N."/>
            <person name="Danza F."/>
            <person name="Wittwer M."/>
            <person name="Pothier J.F."/>
            <person name="Tonolla M.A."/>
        </authorList>
    </citation>
    <scope>NUCLEOTIDE SEQUENCE [LARGE SCALE GENOMIC DNA]</scope>
    <source>
        <strain evidence="13 14">LaCa</strain>
    </source>
</reference>
<comment type="caution">
    <text evidence="13">The sequence shown here is derived from an EMBL/GenBank/DDBJ whole genome shotgun (WGS) entry which is preliminary data.</text>
</comment>
<evidence type="ECO:0000313" key="14">
    <source>
        <dbReference type="Proteomes" id="UP000239936"/>
    </source>
</evidence>